<sequence length="72" mass="8710">METIKFRNLKTDSLFEFNGRVYIKTGRSCAKDIEYNPPVSNSECIDFVNRFFFHKNELVKSNSWNIKKWWQL</sequence>
<proteinExistence type="predicted"/>
<protein>
    <submittedName>
        <fullName evidence="1">Uncharacterized protein</fullName>
    </submittedName>
</protein>
<reference evidence="1 2" key="1">
    <citation type="submission" date="2016-04" db="EMBL/GenBank/DDBJ databases">
        <title>Comparative genomics of Morganella phages MP1 and MP2 define new clades among the T4 and T7-like Viruses.</title>
        <authorList>
            <person name="Pinto G."/>
            <person name="Oliveira A."/>
            <person name="Malgorzata L."/>
            <person name="Kropinski A."/>
            <person name="Azeredo J."/>
        </authorList>
    </citation>
    <scope>NUCLEOTIDE SEQUENCE [LARGE SCALE GENOMIC DNA]</scope>
</reference>
<evidence type="ECO:0000313" key="2">
    <source>
        <dbReference type="Proteomes" id="UP000203816"/>
    </source>
</evidence>
<organism evidence="1 2">
    <name type="scientific">Morganella phage vB_MmoM_MP1</name>
    <dbReference type="NCBI Taxonomy" id="1852628"/>
    <lineage>
        <taxon>Viruses</taxon>
        <taxon>Duplodnaviria</taxon>
        <taxon>Heunggongvirae</taxon>
        <taxon>Uroviricota</taxon>
        <taxon>Caudoviricetes</taxon>
        <taxon>Pantevenvirales</taxon>
        <taxon>Straboviridae</taxon>
        <taxon>Gualtarvirus</taxon>
        <taxon>Gualtarvirus mp1</taxon>
    </lineage>
</organism>
<gene>
    <name evidence="1" type="ORF">MP1_gp0047</name>
</gene>
<evidence type="ECO:0000313" key="1">
    <source>
        <dbReference type="EMBL" id="ANM46629.1"/>
    </source>
</evidence>
<dbReference type="RefSeq" id="YP_009279904.1">
    <property type="nucleotide sequence ID" value="NC_031020.1"/>
</dbReference>
<name>A0A192YA87_9CAUD</name>
<dbReference type="EMBL" id="KX078569">
    <property type="protein sequence ID" value="ANM46629.1"/>
    <property type="molecule type" value="Genomic_DNA"/>
</dbReference>
<dbReference type="KEGG" id="vg:29059383"/>
<accession>A0A192YA87</accession>
<dbReference type="Proteomes" id="UP000203816">
    <property type="component" value="Segment"/>
</dbReference>
<keyword evidence="2" id="KW-1185">Reference proteome</keyword>
<dbReference type="GeneID" id="29059383"/>